<evidence type="ECO:0000313" key="3">
    <source>
        <dbReference type="Proteomes" id="UP000035100"/>
    </source>
</evidence>
<gene>
    <name evidence="2" type="ORF">Wenmar_01673</name>
</gene>
<organism evidence="2 3">
    <name type="scientific">Wenxinia marina DSM 24838</name>
    <dbReference type="NCBI Taxonomy" id="1123501"/>
    <lineage>
        <taxon>Bacteria</taxon>
        <taxon>Pseudomonadati</taxon>
        <taxon>Pseudomonadota</taxon>
        <taxon>Alphaproteobacteria</taxon>
        <taxon>Rhodobacterales</taxon>
        <taxon>Roseobacteraceae</taxon>
        <taxon>Wenxinia</taxon>
    </lineage>
</organism>
<feature type="chain" id="PRO_5002218313" description="Tetratricopeptide repeat protein" evidence="1">
    <location>
        <begin position="25"/>
        <end position="467"/>
    </location>
</feature>
<proteinExistence type="predicted"/>
<sequence>MPRPGCLIGAAAVGLALCGGTAAAQVEVTPAQLLGLARAALEAGAAGDARRYAEGLLARDPSDPDALTIVAEAALSSGDEAAARQAAAALYRDGRLPRAARYRAARLAAFAAAREERFLLSQIWLRRALTVAPDAAAEAQTIRDAASVRRQSPLSVELRFGVAPSDNVNNGSTTPDYVVDGEVLGGLSAGAQALSGWVGTGSVALAYRLSESPTQRTLLRLDLSTRRVWLSEESERALQDGALPWEEPLDAEDFGSARAAIGLSHDRALGGGALGLSATLGRSWTAGDVGYDFLALDADWARPLGEERILRLSVGTEWRDRPELDTRERLDALTATWQQGWSGGVTSVTLGAEQLESENANARATTLSFGLGHRLPQQVGPALVTLSATYAVTDYPDYTIFDPRVVGFVRVGRDDRRLSGRIEAALVDWSWAGFVPVVSLDGAATDSNVSRFETSSVGLGVEVRSAF</sequence>
<accession>A0A0D0PFH8</accession>
<dbReference type="AlphaFoldDB" id="A0A0D0PFH8"/>
<dbReference type="OrthoDB" id="7684399at2"/>
<dbReference type="eggNOG" id="COG0457">
    <property type="taxonomic scope" value="Bacteria"/>
</dbReference>
<keyword evidence="1" id="KW-0732">Signal</keyword>
<dbReference type="EMBL" id="AONG01000008">
    <property type="protein sequence ID" value="KIQ70101.1"/>
    <property type="molecule type" value="Genomic_DNA"/>
</dbReference>
<protein>
    <recommendedName>
        <fullName evidence="4">Tetratricopeptide repeat protein</fullName>
    </recommendedName>
</protein>
<dbReference type="Proteomes" id="UP000035100">
    <property type="component" value="Unassembled WGS sequence"/>
</dbReference>
<comment type="caution">
    <text evidence="2">The sequence shown here is derived from an EMBL/GenBank/DDBJ whole genome shotgun (WGS) entry which is preliminary data.</text>
</comment>
<name>A0A0D0PFH8_9RHOB</name>
<evidence type="ECO:0008006" key="4">
    <source>
        <dbReference type="Google" id="ProtNLM"/>
    </source>
</evidence>
<evidence type="ECO:0000313" key="2">
    <source>
        <dbReference type="EMBL" id="KIQ70101.1"/>
    </source>
</evidence>
<dbReference type="STRING" id="1123501.Wenmar_01673"/>
<dbReference type="RefSeq" id="WP_047772228.1">
    <property type="nucleotide sequence ID" value="NZ_KB902276.1"/>
</dbReference>
<evidence type="ECO:0000256" key="1">
    <source>
        <dbReference type="SAM" id="SignalP"/>
    </source>
</evidence>
<feature type="signal peptide" evidence="1">
    <location>
        <begin position="1"/>
        <end position="24"/>
    </location>
</feature>
<reference evidence="2 3" key="1">
    <citation type="submission" date="2013-01" db="EMBL/GenBank/DDBJ databases">
        <authorList>
            <person name="Fiebig A."/>
            <person name="Goeker M."/>
            <person name="Klenk H.-P.P."/>
        </authorList>
    </citation>
    <scope>NUCLEOTIDE SEQUENCE [LARGE SCALE GENOMIC DNA]</scope>
    <source>
        <strain evidence="2 3">DSM 24838</strain>
    </source>
</reference>
<keyword evidence="3" id="KW-1185">Reference proteome</keyword>